<protein>
    <submittedName>
        <fullName evidence="2">Uncharacterized protein</fullName>
    </submittedName>
</protein>
<evidence type="ECO:0000313" key="2">
    <source>
        <dbReference type="EMBL" id="SDG77994.1"/>
    </source>
</evidence>
<feature type="region of interest" description="Disordered" evidence="1">
    <location>
        <begin position="1"/>
        <end position="25"/>
    </location>
</feature>
<keyword evidence="3" id="KW-1185">Reference proteome</keyword>
<organism evidence="2 3">
    <name type="scientific">Pelagibacterium luteolum</name>
    <dbReference type="NCBI Taxonomy" id="440168"/>
    <lineage>
        <taxon>Bacteria</taxon>
        <taxon>Pseudomonadati</taxon>
        <taxon>Pseudomonadota</taxon>
        <taxon>Alphaproteobacteria</taxon>
        <taxon>Hyphomicrobiales</taxon>
        <taxon>Devosiaceae</taxon>
        <taxon>Pelagibacterium</taxon>
    </lineage>
</organism>
<dbReference type="Proteomes" id="UP000199495">
    <property type="component" value="Unassembled WGS sequence"/>
</dbReference>
<feature type="compositionally biased region" description="Basic and acidic residues" evidence="1">
    <location>
        <begin position="9"/>
        <end position="19"/>
    </location>
</feature>
<dbReference type="AlphaFoldDB" id="A0A1G7X1C3"/>
<name>A0A1G7X1C3_9HYPH</name>
<dbReference type="EMBL" id="FNCS01000008">
    <property type="protein sequence ID" value="SDG77994.1"/>
    <property type="molecule type" value="Genomic_DNA"/>
</dbReference>
<evidence type="ECO:0000313" key="3">
    <source>
        <dbReference type="Proteomes" id="UP000199495"/>
    </source>
</evidence>
<accession>A0A1G7X1C3</accession>
<reference evidence="2 3" key="1">
    <citation type="submission" date="2016-10" db="EMBL/GenBank/DDBJ databases">
        <authorList>
            <person name="de Groot N.N."/>
        </authorList>
    </citation>
    <scope>NUCLEOTIDE SEQUENCE [LARGE SCALE GENOMIC DNA]</scope>
    <source>
        <strain evidence="2 3">CGMCC 1.10267</strain>
    </source>
</reference>
<evidence type="ECO:0000256" key="1">
    <source>
        <dbReference type="SAM" id="MobiDB-lite"/>
    </source>
</evidence>
<proteinExistence type="predicted"/>
<gene>
    <name evidence="2" type="ORF">SAMN04487974_10843</name>
</gene>
<sequence length="268" mass="29097">MAGGPCSTTHDDTVTEHGRTTQTTHARNDAIAPDTAIVPDLDKIIDLAPLADDGIAKRTSIDRGVRANLHAILDDHAPKLWNFAMPVSAQLKSKAFGTNDDAGLNNHIIAQMCAGDRCVRADHTIAPDRYPCPDRDIRPQDCARTNLRPVPYRNVRRDNGTRLDKRRVMHFSGCGQTRIVGIKHLEQIDEDVVRLLACDAHLIVPVVASQIGNNKDNSGSTGVQSVSIGSTTGKRNAALGGIGEITCAFNDRIIRQFKSQRLMASPAQ</sequence>
<dbReference type="AntiFam" id="ANF00125">
    <property type="entry name" value="Shadow ORF (opposite lpxD)"/>
</dbReference>
<dbReference type="STRING" id="440168.SAMN04487974_10843"/>